<dbReference type="Pfam" id="PF12867">
    <property type="entry name" value="DinB_2"/>
    <property type="match status" value="1"/>
</dbReference>
<protein>
    <submittedName>
        <fullName evidence="2">DinB family protein</fullName>
    </submittedName>
</protein>
<reference evidence="2 3" key="1">
    <citation type="submission" date="2024-08" db="EMBL/GenBank/DDBJ databases">
        <title>Two novel Cytobacillus novel species.</title>
        <authorList>
            <person name="Liu G."/>
        </authorList>
    </citation>
    <scope>NUCLEOTIDE SEQUENCE [LARGE SCALE GENOMIC DNA]</scope>
    <source>
        <strain evidence="2 3">FJAT-54145</strain>
    </source>
</reference>
<dbReference type="EMBL" id="JBIACK010000001">
    <property type="protein sequence ID" value="MFE8699659.1"/>
    <property type="molecule type" value="Genomic_DNA"/>
</dbReference>
<evidence type="ECO:0000313" key="2">
    <source>
        <dbReference type="EMBL" id="MFE8699659.1"/>
    </source>
</evidence>
<proteinExistence type="predicted"/>
<dbReference type="InterPro" id="IPR034660">
    <property type="entry name" value="DinB/YfiT-like"/>
</dbReference>
<dbReference type="Proteomes" id="UP001601059">
    <property type="component" value="Unassembled WGS sequence"/>
</dbReference>
<evidence type="ECO:0000259" key="1">
    <source>
        <dbReference type="Pfam" id="PF12867"/>
    </source>
</evidence>
<feature type="domain" description="DinB-like" evidence="1">
    <location>
        <begin position="11"/>
        <end position="145"/>
    </location>
</feature>
<organism evidence="2 3">
    <name type="scientific">Cytobacillus spartinae</name>
    <dbReference type="NCBI Taxonomy" id="3299023"/>
    <lineage>
        <taxon>Bacteria</taxon>
        <taxon>Bacillati</taxon>
        <taxon>Bacillota</taxon>
        <taxon>Bacilli</taxon>
        <taxon>Bacillales</taxon>
        <taxon>Bacillaceae</taxon>
        <taxon>Cytobacillus</taxon>
    </lineage>
</organism>
<dbReference type="SUPFAM" id="SSF109854">
    <property type="entry name" value="DinB/YfiT-like putative metalloenzymes"/>
    <property type="match status" value="1"/>
</dbReference>
<sequence>MNRRQEVLFAQLESYRSYILGVVSNLLEEEAEVIPSGFNNNIRWNLGHIYLDQYLWIQAVTKEKADVPEAFNSWFGYGSSPENFTSDTPSFEELKSLLEQQPTKIKELFGHRFDEEFPPVDMGMYTIEQALIRTVFHEGMHLQTILDIKKLLNQ</sequence>
<dbReference type="Gene3D" id="1.20.120.450">
    <property type="entry name" value="dinb family like domain"/>
    <property type="match status" value="1"/>
</dbReference>
<evidence type="ECO:0000313" key="3">
    <source>
        <dbReference type="Proteomes" id="UP001601059"/>
    </source>
</evidence>
<comment type="caution">
    <text evidence="2">The sequence shown here is derived from an EMBL/GenBank/DDBJ whole genome shotgun (WGS) entry which is preliminary data.</text>
</comment>
<keyword evidence="3" id="KW-1185">Reference proteome</keyword>
<dbReference type="InterPro" id="IPR024775">
    <property type="entry name" value="DinB-like"/>
</dbReference>
<accession>A0ABW6K647</accession>
<gene>
    <name evidence="2" type="ORF">ACFYKX_03365</name>
</gene>
<name>A0ABW6K647_9BACI</name>
<dbReference type="RefSeq" id="WP_389358042.1">
    <property type="nucleotide sequence ID" value="NZ_JBIACK010000001.1"/>
</dbReference>